<dbReference type="Gene3D" id="2.60.40.10">
    <property type="entry name" value="Immunoglobulins"/>
    <property type="match status" value="1"/>
</dbReference>
<dbReference type="GeneID" id="19946777"/>
<evidence type="ECO:0000313" key="6">
    <source>
        <dbReference type="Proteomes" id="UP000030762"/>
    </source>
</evidence>
<dbReference type="InterPro" id="IPR013783">
    <property type="entry name" value="Ig-like_fold"/>
</dbReference>
<accession>T0QRN5</accession>
<dbReference type="OrthoDB" id="10256179at2759"/>
<dbReference type="eggNOG" id="KOG1426">
    <property type="taxonomic scope" value="Eukaryota"/>
</dbReference>
<dbReference type="RefSeq" id="XP_008610031.1">
    <property type="nucleotide sequence ID" value="XM_008611809.1"/>
</dbReference>
<feature type="region of interest" description="Disordered" evidence="3">
    <location>
        <begin position="678"/>
        <end position="702"/>
    </location>
</feature>
<feature type="repeat" description="RCC1" evidence="2">
    <location>
        <begin position="206"/>
        <end position="258"/>
    </location>
</feature>
<feature type="region of interest" description="Disordered" evidence="3">
    <location>
        <begin position="512"/>
        <end position="537"/>
    </location>
</feature>
<feature type="repeat" description="RCC1" evidence="2">
    <location>
        <begin position="308"/>
        <end position="359"/>
    </location>
</feature>
<dbReference type="VEuPathDB" id="FungiDB:SDRG_06050"/>
<feature type="repeat" description="RCC1" evidence="2">
    <location>
        <begin position="259"/>
        <end position="307"/>
    </location>
</feature>
<dbReference type="SUPFAM" id="SSF50985">
    <property type="entry name" value="RCC1/BLIP-II"/>
    <property type="match status" value="1"/>
</dbReference>
<proteinExistence type="predicted"/>
<feature type="repeat" description="RCC1" evidence="2">
    <location>
        <begin position="90"/>
        <end position="142"/>
    </location>
</feature>
<dbReference type="OMA" id="VYCAVPE"/>
<feature type="compositionally biased region" description="Acidic residues" evidence="3">
    <location>
        <begin position="518"/>
        <end position="537"/>
    </location>
</feature>
<feature type="domain" description="RCC1-like" evidence="4">
    <location>
        <begin position="54"/>
        <end position="354"/>
    </location>
</feature>
<feature type="repeat" description="RCC1" evidence="2">
    <location>
        <begin position="143"/>
        <end position="205"/>
    </location>
</feature>
<evidence type="ECO:0000256" key="2">
    <source>
        <dbReference type="PROSITE-ProRule" id="PRU00235"/>
    </source>
</evidence>
<keyword evidence="1" id="KW-0677">Repeat</keyword>
<gene>
    <name evidence="5" type="ORF">SDRG_06050</name>
</gene>
<dbReference type="AlphaFoldDB" id="T0QRN5"/>
<dbReference type="PRINTS" id="PR00633">
    <property type="entry name" value="RCCNDNSATION"/>
</dbReference>
<dbReference type="Proteomes" id="UP000030762">
    <property type="component" value="Unassembled WGS sequence"/>
</dbReference>
<evidence type="ECO:0000256" key="1">
    <source>
        <dbReference type="ARBA" id="ARBA00022737"/>
    </source>
</evidence>
<dbReference type="SUPFAM" id="SSF81296">
    <property type="entry name" value="E set domains"/>
    <property type="match status" value="1"/>
</dbReference>
<sequence length="969" mass="104254">MGWEGATGHLYVTGDLVEDGPSSVKHHMPVQGRKIKALQGGYNASLALVDGWELAWMTPPVFELAKPQHDVKIHMLAFGAKHTLGLSLDGHLYAWGVGESGQLGLGGAITSTKTPRKLRELPGVAFTSVACGGFHSAAVTSTGALYTWGRNLEGQLGHASSLLSTSENETQNGVFFHPKHVDAFLKKRCKQIACGDKLSVILTDAGDVYACGEGQVGQLGQGRCTKQFLPLLTLLGEKTDPFVQVACGWAHALALTSSGRLFAWGFNQYGQLGLDDTKSRFVPEELPGLLFKHVYAGGNYAAGISSAGRLYTWGNGRHGKLGHGHDDNVCRPLVVDAVQDTYVQAVACAARHMIFFAPSWVEHIQPTCGAMSGGTQLRIFGSGFWATDDLTVRFVPLTDGRLARAALAAYDPVTGTIACEVPRFGVPGDFAVEVAMNGKHFTSNGVLFEVFAPPTVTFVSHKELPLVNETNAVVRMHLRGERPKAADVPVVRWVPLDGRLAPVLVEGVCGEIPKADSGSDDGDDALATNAEDDEDDEHDNVFQLAFPAPSFEMNQSELVACTLDVSFNGVDFNAVRIHDPFHSGLPDPEVVYFHEAAITRVVPNGVALPGDNMAIEIRIQQMFDIGQLKCRIRCAEPETLDAPYRIASTNLAVVSFSVDDQVVHCSIPPFADWRVDTITPLRDDPDSDDDTKSKPTTPPGAWFQPDAQWFTTTVQVSLNGGATYLAPISPGVADVVAYTPGTLEAITPTSGPLSGGTLVSLRSNYFQYDTNDAMVSIEYNGDIQFVPGFVKTLPEATERALTFEMPTFFVPPPPPMESPRPGGGIVYPPAPVLPNAIVKVALNGSTYAHESSVPFEFYYNPKVVTVEPSTVSPGVTLQLTGELFRTGPLAKYKLTNADGTFSADVQANLVDEKGVKLYKVEIPALGKAAEGDLWFHAALNGVQYSTSDTAKVLYVDQPESSTKDDKRKH</sequence>
<protein>
    <recommendedName>
        <fullName evidence="4">RCC1-like domain-containing protein</fullName>
    </recommendedName>
</protein>
<evidence type="ECO:0000259" key="4">
    <source>
        <dbReference type="Pfam" id="PF25390"/>
    </source>
</evidence>
<dbReference type="InterPro" id="IPR000408">
    <property type="entry name" value="Reg_chr_condens"/>
</dbReference>
<dbReference type="InterPro" id="IPR009091">
    <property type="entry name" value="RCC1/BLIP-II"/>
</dbReference>
<dbReference type="InterPro" id="IPR014756">
    <property type="entry name" value="Ig_E-set"/>
</dbReference>
<dbReference type="InterPro" id="IPR058923">
    <property type="entry name" value="RCC1-like_dom"/>
</dbReference>
<dbReference type="PROSITE" id="PS00626">
    <property type="entry name" value="RCC1_2"/>
    <property type="match status" value="1"/>
</dbReference>
<dbReference type="STRING" id="1156394.T0QRN5"/>
<dbReference type="CDD" id="cd00102">
    <property type="entry name" value="IPT"/>
    <property type="match status" value="1"/>
</dbReference>
<dbReference type="InParanoid" id="T0QRN5"/>
<name>T0QRN5_SAPDV</name>
<dbReference type="PANTHER" id="PTHR22870">
    <property type="entry name" value="REGULATOR OF CHROMOSOME CONDENSATION"/>
    <property type="match status" value="1"/>
</dbReference>
<evidence type="ECO:0000256" key="3">
    <source>
        <dbReference type="SAM" id="MobiDB-lite"/>
    </source>
</evidence>
<keyword evidence="6" id="KW-1185">Reference proteome</keyword>
<dbReference type="PANTHER" id="PTHR22870:SF408">
    <property type="entry name" value="OS09G0560450 PROTEIN"/>
    <property type="match status" value="1"/>
</dbReference>
<dbReference type="Gene3D" id="2.130.10.30">
    <property type="entry name" value="Regulator of chromosome condensation 1/beta-lactamase-inhibitor protein II"/>
    <property type="match status" value="2"/>
</dbReference>
<dbReference type="InterPro" id="IPR051210">
    <property type="entry name" value="Ub_ligase/GEF_domain"/>
</dbReference>
<dbReference type="PROSITE" id="PS50012">
    <property type="entry name" value="RCC1_3"/>
    <property type="match status" value="5"/>
</dbReference>
<dbReference type="Pfam" id="PF25390">
    <property type="entry name" value="WD40_RLD"/>
    <property type="match status" value="1"/>
</dbReference>
<reference evidence="5 6" key="1">
    <citation type="submission" date="2012-04" db="EMBL/GenBank/DDBJ databases">
        <title>The Genome Sequence of Saprolegnia declina VS20.</title>
        <authorList>
            <consortium name="The Broad Institute Genome Sequencing Platform"/>
            <person name="Russ C."/>
            <person name="Nusbaum C."/>
            <person name="Tyler B."/>
            <person name="van West P."/>
            <person name="Dieguez-Uribeondo J."/>
            <person name="de Bruijn I."/>
            <person name="Tripathy S."/>
            <person name="Jiang R."/>
            <person name="Young S.K."/>
            <person name="Zeng Q."/>
            <person name="Gargeya S."/>
            <person name="Fitzgerald M."/>
            <person name="Haas B."/>
            <person name="Abouelleil A."/>
            <person name="Alvarado L."/>
            <person name="Arachchi H.M."/>
            <person name="Berlin A."/>
            <person name="Chapman S.B."/>
            <person name="Goldberg J."/>
            <person name="Griggs A."/>
            <person name="Gujja S."/>
            <person name="Hansen M."/>
            <person name="Howarth C."/>
            <person name="Imamovic A."/>
            <person name="Larimer J."/>
            <person name="McCowen C."/>
            <person name="Montmayeur A."/>
            <person name="Murphy C."/>
            <person name="Neiman D."/>
            <person name="Pearson M."/>
            <person name="Priest M."/>
            <person name="Roberts A."/>
            <person name="Saif S."/>
            <person name="Shea T."/>
            <person name="Sisk P."/>
            <person name="Sykes S."/>
            <person name="Wortman J."/>
            <person name="Nusbaum C."/>
            <person name="Birren B."/>
        </authorList>
    </citation>
    <scope>NUCLEOTIDE SEQUENCE [LARGE SCALE GENOMIC DNA]</scope>
    <source>
        <strain evidence="5 6">VS20</strain>
    </source>
</reference>
<organism evidence="5 6">
    <name type="scientific">Saprolegnia diclina (strain VS20)</name>
    <dbReference type="NCBI Taxonomy" id="1156394"/>
    <lineage>
        <taxon>Eukaryota</taxon>
        <taxon>Sar</taxon>
        <taxon>Stramenopiles</taxon>
        <taxon>Oomycota</taxon>
        <taxon>Saprolegniomycetes</taxon>
        <taxon>Saprolegniales</taxon>
        <taxon>Saprolegniaceae</taxon>
        <taxon>Saprolegnia</taxon>
    </lineage>
</organism>
<dbReference type="EMBL" id="JH767147">
    <property type="protein sequence ID" value="EQC36610.1"/>
    <property type="molecule type" value="Genomic_DNA"/>
</dbReference>
<evidence type="ECO:0000313" key="5">
    <source>
        <dbReference type="EMBL" id="EQC36610.1"/>
    </source>
</evidence>